<keyword evidence="1 3" id="KW-0378">Hydrolase</keyword>
<feature type="domain" description="Alpha/beta hydrolase fold-3" evidence="2">
    <location>
        <begin position="86"/>
        <end position="294"/>
    </location>
</feature>
<dbReference type="GO" id="GO:0016787">
    <property type="term" value="F:hydrolase activity"/>
    <property type="evidence" value="ECO:0007669"/>
    <property type="project" value="UniProtKB-KW"/>
</dbReference>
<dbReference type="OrthoDB" id="433474at2759"/>
<dbReference type="PANTHER" id="PTHR48081:SF8">
    <property type="entry name" value="ALPHA_BETA HYDROLASE FOLD-3 DOMAIN-CONTAINING PROTEIN-RELATED"/>
    <property type="match status" value="1"/>
</dbReference>
<reference evidence="3" key="1">
    <citation type="journal article" date="2020" name="Stud. Mycol.">
        <title>101 Dothideomycetes genomes: a test case for predicting lifestyles and emergence of pathogens.</title>
        <authorList>
            <person name="Haridas S."/>
            <person name="Albert R."/>
            <person name="Binder M."/>
            <person name="Bloem J."/>
            <person name="Labutti K."/>
            <person name="Salamov A."/>
            <person name="Andreopoulos B."/>
            <person name="Baker S."/>
            <person name="Barry K."/>
            <person name="Bills G."/>
            <person name="Bluhm B."/>
            <person name="Cannon C."/>
            <person name="Castanera R."/>
            <person name="Culley D."/>
            <person name="Daum C."/>
            <person name="Ezra D."/>
            <person name="Gonzalez J."/>
            <person name="Henrissat B."/>
            <person name="Kuo A."/>
            <person name="Liang C."/>
            <person name="Lipzen A."/>
            <person name="Lutzoni F."/>
            <person name="Magnuson J."/>
            <person name="Mondo S."/>
            <person name="Nolan M."/>
            <person name="Ohm R."/>
            <person name="Pangilinan J."/>
            <person name="Park H.-J."/>
            <person name="Ramirez L."/>
            <person name="Alfaro M."/>
            <person name="Sun H."/>
            <person name="Tritt A."/>
            <person name="Yoshinaga Y."/>
            <person name="Zwiers L.-H."/>
            <person name="Turgeon B."/>
            <person name="Goodwin S."/>
            <person name="Spatafora J."/>
            <person name="Crous P."/>
            <person name="Grigoriev I."/>
        </authorList>
    </citation>
    <scope>NUCLEOTIDE SEQUENCE</scope>
    <source>
        <strain evidence="3">Tuck. ex Michener</strain>
    </source>
</reference>
<sequence length="318" mass="33838">MPFALDPEVASGLEALTAALPKGPPPAPGDLAAIKEFSKRFIDHAASIAKPAPGVSVQNLSTTSEDSHTVPLYWHTKSGSSPGSVILYLHGGGMVASSAASYRPIVSYLVSHSGVPALSVEFRNAPYSAPLQGVQDAYAGLIYLSSHAADLKIDPERIVVVGDSGGGGLAACLTHLVRERQGPRIAKQVLIYPMLDDRLGLASPDLHMAPFLTVDHATIDTCWVGILGSRRGAEDVQPTEAAARMESAAGLPSMYLDVGDCDIFRDDCLKYVNRFWAEGIPAELHVWNGCYHGFDGAAPEARVTQRAWDARARAIQEV</sequence>
<dbReference type="InterPro" id="IPR013094">
    <property type="entry name" value="AB_hydrolase_3"/>
</dbReference>
<evidence type="ECO:0000313" key="4">
    <source>
        <dbReference type="Proteomes" id="UP000800092"/>
    </source>
</evidence>
<evidence type="ECO:0000259" key="2">
    <source>
        <dbReference type="Pfam" id="PF07859"/>
    </source>
</evidence>
<dbReference type="InterPro" id="IPR029058">
    <property type="entry name" value="AB_hydrolase_fold"/>
</dbReference>
<proteinExistence type="predicted"/>
<evidence type="ECO:0000256" key="1">
    <source>
        <dbReference type="ARBA" id="ARBA00022801"/>
    </source>
</evidence>
<dbReference type="Pfam" id="PF07859">
    <property type="entry name" value="Abhydrolase_3"/>
    <property type="match status" value="1"/>
</dbReference>
<protein>
    <submittedName>
        <fullName evidence="3">Alpha/beta hydrolase</fullName>
    </submittedName>
</protein>
<evidence type="ECO:0000313" key="3">
    <source>
        <dbReference type="EMBL" id="KAF2233605.1"/>
    </source>
</evidence>
<dbReference type="InterPro" id="IPR050300">
    <property type="entry name" value="GDXG_lipolytic_enzyme"/>
</dbReference>
<accession>A0A6A6H6G2</accession>
<organism evidence="3 4">
    <name type="scientific">Viridothelium virens</name>
    <name type="common">Speckled blister lichen</name>
    <name type="synonym">Trypethelium virens</name>
    <dbReference type="NCBI Taxonomy" id="1048519"/>
    <lineage>
        <taxon>Eukaryota</taxon>
        <taxon>Fungi</taxon>
        <taxon>Dikarya</taxon>
        <taxon>Ascomycota</taxon>
        <taxon>Pezizomycotina</taxon>
        <taxon>Dothideomycetes</taxon>
        <taxon>Dothideomycetes incertae sedis</taxon>
        <taxon>Trypetheliales</taxon>
        <taxon>Trypetheliaceae</taxon>
        <taxon>Viridothelium</taxon>
    </lineage>
</organism>
<gene>
    <name evidence="3" type="ORF">EV356DRAFT_516206</name>
</gene>
<dbReference type="Gene3D" id="3.40.50.1820">
    <property type="entry name" value="alpha/beta hydrolase"/>
    <property type="match status" value="1"/>
</dbReference>
<dbReference type="SUPFAM" id="SSF53474">
    <property type="entry name" value="alpha/beta-Hydrolases"/>
    <property type="match status" value="1"/>
</dbReference>
<name>A0A6A6H6G2_VIRVR</name>
<dbReference type="Proteomes" id="UP000800092">
    <property type="component" value="Unassembled WGS sequence"/>
</dbReference>
<keyword evidence="4" id="KW-1185">Reference proteome</keyword>
<dbReference type="PANTHER" id="PTHR48081">
    <property type="entry name" value="AB HYDROLASE SUPERFAMILY PROTEIN C4A8.06C"/>
    <property type="match status" value="1"/>
</dbReference>
<dbReference type="AlphaFoldDB" id="A0A6A6H6G2"/>
<dbReference type="EMBL" id="ML991805">
    <property type="protein sequence ID" value="KAF2233605.1"/>
    <property type="molecule type" value="Genomic_DNA"/>
</dbReference>